<dbReference type="Pfam" id="PF08238">
    <property type="entry name" value="Sel1"/>
    <property type="match status" value="4"/>
</dbReference>
<reference evidence="1" key="1">
    <citation type="submission" date="2015-02" db="EMBL/GenBank/DDBJ databases">
        <title>A novel member of the family Ruminococcaceae isolated from human feces.</title>
        <authorList>
            <person name="Shkoporov A.N."/>
            <person name="Chaplin A.V."/>
            <person name="Motuzova O.V."/>
            <person name="Kafarskaia L.I."/>
            <person name="Khokhlova E.V."/>
            <person name="Efimov B.A."/>
        </authorList>
    </citation>
    <scope>NUCLEOTIDE SEQUENCE [LARGE SCALE GENOMIC DNA]</scope>
    <source>
        <strain evidence="1">585-1</strain>
    </source>
</reference>
<dbReference type="RefSeq" id="WP_050006371.1">
    <property type="nucleotide sequence ID" value="NZ_JXXK01000034.1"/>
</dbReference>
<dbReference type="SUPFAM" id="SSF81901">
    <property type="entry name" value="HCP-like"/>
    <property type="match status" value="1"/>
</dbReference>
<name>A0A0D8IVD8_9FIRM</name>
<dbReference type="PANTHER" id="PTHR45011">
    <property type="entry name" value="DAP3-BINDING CELL DEATH ENHANCER 1"/>
    <property type="match status" value="1"/>
</dbReference>
<dbReference type="EMBL" id="JXXK01000034">
    <property type="protein sequence ID" value="KJF38665.1"/>
    <property type="molecule type" value="Genomic_DNA"/>
</dbReference>
<dbReference type="Proteomes" id="UP000032483">
    <property type="component" value="Unassembled WGS sequence"/>
</dbReference>
<dbReference type="PANTHER" id="PTHR45011:SF1">
    <property type="entry name" value="DAP3-BINDING CELL DEATH ENHANCER 1"/>
    <property type="match status" value="1"/>
</dbReference>
<comment type="caution">
    <text evidence="1">The sequence shown here is derived from an EMBL/GenBank/DDBJ whole genome shotgun (WGS) entry which is preliminary data.</text>
</comment>
<evidence type="ECO:0008006" key="3">
    <source>
        <dbReference type="Google" id="ProtNLM"/>
    </source>
</evidence>
<dbReference type="InterPro" id="IPR011990">
    <property type="entry name" value="TPR-like_helical_dom_sf"/>
</dbReference>
<dbReference type="InterPro" id="IPR052748">
    <property type="entry name" value="ISR_Activator"/>
</dbReference>
<dbReference type="GeneID" id="42858203"/>
<keyword evidence="2" id="KW-1185">Reference proteome</keyword>
<dbReference type="InterPro" id="IPR006597">
    <property type="entry name" value="Sel1-like"/>
</dbReference>
<evidence type="ECO:0000313" key="2">
    <source>
        <dbReference type="Proteomes" id="UP000032483"/>
    </source>
</evidence>
<proteinExistence type="predicted"/>
<evidence type="ECO:0000313" key="1">
    <source>
        <dbReference type="EMBL" id="KJF38665.1"/>
    </source>
</evidence>
<protein>
    <recommendedName>
        <fullName evidence="3">Sel1 repeat family protein</fullName>
    </recommendedName>
</protein>
<organism evidence="1 2">
    <name type="scientific">Ruthenibacterium lactatiformans</name>
    <dbReference type="NCBI Taxonomy" id="1550024"/>
    <lineage>
        <taxon>Bacteria</taxon>
        <taxon>Bacillati</taxon>
        <taxon>Bacillota</taxon>
        <taxon>Clostridia</taxon>
        <taxon>Eubacteriales</taxon>
        <taxon>Oscillospiraceae</taxon>
        <taxon>Ruthenibacterium</taxon>
    </lineage>
</organism>
<accession>A0A0D8IVD8</accession>
<dbReference type="Gene3D" id="1.25.40.10">
    <property type="entry name" value="Tetratricopeptide repeat domain"/>
    <property type="match status" value="1"/>
</dbReference>
<dbReference type="InterPro" id="IPR041073">
    <property type="entry name" value="MobL"/>
</dbReference>
<dbReference type="PATRIC" id="fig|1550024.3.peg.3824"/>
<dbReference type="NCBIfam" id="NF041499">
    <property type="entry name" value="MobP3"/>
    <property type="match status" value="1"/>
</dbReference>
<sequence>MAKLVTKWRYLKPDAARHAQAYIRYIATREGVEKYVEENGARPAAQAQRVLVEKLLRDFPDARRSFEYEDYARRPTVRNASEFITRTLEEHLELFDARSNYVSYIAQRPRVQRSGAHGLFTQEEDAPDLNAAARAVSEHDGNIWTCILSLRREDAARLSYDKADAWRALLRANAAEIAARFNVPVGSFHWCGAFHNEAHHPHVHLVCYADSVQKPALTKEGVVQLRSLLARQIFRDELDAIYIRQSQSRDELRDLFSARLKEAVAGMRDAPAEMPVLESLLERLSEEVRDRKGRLQYGYLPWPVKSIVDSIISELEKQPQVKAAYSAWWELRKTVLSTYRDSLPEQDPPLHTQKEFRHLKNIVLRIAKEGCPAPEPEQEFDAVQDPQDRGAQHAVYGAKRLLDAAREEEYPDEDVQAAIRTLLGAAERGDAYAQYQAGKLYREGYFLPRDDAGAKMFFERAAKQENHFAEYALGKLHADETSPFFDETKAADWFERAAEHGNGFAKYRLAKYFLNGKGRAVDAGSAARLFVEAAQASDVSVRRFAAPWAKYQLGKLYIRGNGVPRDWAKAEELLRSAAQDGNEFAQRLLQRRAQWHRLGPMDAALGVIGSLCRMFETSVPRIRPRCMYLDRKRRRELEQKQRALGHAENDFEPQM</sequence>
<dbReference type="Pfam" id="PF18555">
    <property type="entry name" value="MobL"/>
    <property type="match status" value="1"/>
</dbReference>
<dbReference type="InterPro" id="IPR048102">
    <property type="entry name" value="MobP3"/>
</dbReference>
<gene>
    <name evidence="1" type="ORF">TQ39_16795</name>
</gene>
<dbReference type="SMART" id="SM00671">
    <property type="entry name" value="SEL1"/>
    <property type="match status" value="4"/>
</dbReference>
<dbReference type="AlphaFoldDB" id="A0A0D8IVD8"/>